<dbReference type="AlphaFoldDB" id="A0A1H8R3W0"/>
<reference evidence="2" key="1">
    <citation type="submission" date="2016-10" db="EMBL/GenBank/DDBJ databases">
        <authorList>
            <person name="Varghese N."/>
        </authorList>
    </citation>
    <scope>NUCLEOTIDE SEQUENCE [LARGE SCALE GENOMIC DNA]</scope>
    <source>
        <strain evidence="2">DSM 21843</strain>
    </source>
</reference>
<accession>A0A1H8R3W0</accession>
<dbReference type="EMBL" id="FOEC01000003">
    <property type="protein sequence ID" value="SEO61369.1"/>
    <property type="molecule type" value="Genomic_DNA"/>
</dbReference>
<evidence type="ECO:0000313" key="1">
    <source>
        <dbReference type="EMBL" id="SEO61369.1"/>
    </source>
</evidence>
<organism evidence="1 2">
    <name type="scientific">Denitrobacterium detoxificans</name>
    <dbReference type="NCBI Taxonomy" id="79604"/>
    <lineage>
        <taxon>Bacteria</taxon>
        <taxon>Bacillati</taxon>
        <taxon>Actinomycetota</taxon>
        <taxon>Coriobacteriia</taxon>
        <taxon>Eggerthellales</taxon>
        <taxon>Eggerthellaceae</taxon>
        <taxon>Denitrobacterium</taxon>
    </lineage>
</organism>
<protein>
    <submittedName>
        <fullName evidence="1">Uncharacterized protein</fullName>
    </submittedName>
</protein>
<proteinExistence type="predicted"/>
<gene>
    <name evidence="1" type="ORF">SAMN02910314_00661</name>
</gene>
<sequence length="40" mass="4434">MNFECLKSPELQEKLKAAPASIIATELSVWHYALSLKCVA</sequence>
<evidence type="ECO:0000313" key="2">
    <source>
        <dbReference type="Proteomes" id="UP000182975"/>
    </source>
</evidence>
<dbReference type="Proteomes" id="UP000182975">
    <property type="component" value="Unassembled WGS sequence"/>
</dbReference>
<name>A0A1H8R3W0_9ACTN</name>
<keyword evidence="2" id="KW-1185">Reference proteome</keyword>